<sequence length="270" mass="30722">MLHLLCCGAAVFPGLFYSFSKVLKVTFKHWSDADVFSISERLVSAIHGALATTAGLVIVSSCRDTMTDTHWLANGFVLFGAPYMTYDIFAMYLSHYHIQKVKGHRGTYSSHSLATLKAFLMKEWLLVLHHLSLLIIFLPITLFFRRDLGDFFVGCLLTTEFSTPFISLGKILIQLGLDDTRLHRINGVMVLVSFFTCRILIFPFMYGMYGRQFGVPLHRVALHLPLHCNLGNLAILAPQIYWFILLLKKANRLYQRQRRTDGGGRVSSQR</sequence>
<dbReference type="InterPro" id="IPR050846">
    <property type="entry name" value="TLCD"/>
</dbReference>
<evidence type="ECO:0000256" key="4">
    <source>
        <dbReference type="ARBA" id="ARBA00023136"/>
    </source>
</evidence>
<dbReference type="GO" id="GO:0016020">
    <property type="term" value="C:membrane"/>
    <property type="evidence" value="ECO:0007669"/>
    <property type="project" value="UniProtKB-SubCell"/>
</dbReference>
<protein>
    <submittedName>
        <fullName evidence="8">TLC domain containing 3A</fullName>
    </submittedName>
</protein>
<dbReference type="AlphaFoldDB" id="H3D9V4"/>
<evidence type="ECO:0000256" key="2">
    <source>
        <dbReference type="ARBA" id="ARBA00022692"/>
    </source>
</evidence>
<keyword evidence="9" id="KW-1185">Reference proteome</keyword>
<dbReference type="InterPro" id="IPR006634">
    <property type="entry name" value="TLC-dom"/>
</dbReference>
<dbReference type="Proteomes" id="UP000007303">
    <property type="component" value="Unassembled WGS sequence"/>
</dbReference>
<keyword evidence="2 5" id="KW-0812">Transmembrane</keyword>
<evidence type="ECO:0000256" key="6">
    <source>
        <dbReference type="SAM" id="Phobius"/>
    </source>
</evidence>
<reference evidence="9" key="1">
    <citation type="journal article" date="2004" name="Nature">
        <title>Genome duplication in the teleost fish Tetraodon nigroviridis reveals the early vertebrate proto-karyotype.</title>
        <authorList>
            <person name="Jaillon O."/>
            <person name="Aury J.-M."/>
            <person name="Brunet F."/>
            <person name="Petit J.-L."/>
            <person name="Stange-Thomann N."/>
            <person name="Mauceli E."/>
            <person name="Bouneau L."/>
            <person name="Fischer C."/>
            <person name="Ozouf-Costaz C."/>
            <person name="Bernot A."/>
            <person name="Nicaud S."/>
            <person name="Jaffe D."/>
            <person name="Fisher S."/>
            <person name="Lutfalla G."/>
            <person name="Dossat C."/>
            <person name="Segurens B."/>
            <person name="Dasilva C."/>
            <person name="Salanoubat M."/>
            <person name="Levy M."/>
            <person name="Boudet N."/>
            <person name="Castellano S."/>
            <person name="Anthouard V."/>
            <person name="Jubin C."/>
            <person name="Castelli V."/>
            <person name="Katinka M."/>
            <person name="Vacherie B."/>
            <person name="Biemont C."/>
            <person name="Skalli Z."/>
            <person name="Cattolico L."/>
            <person name="Poulain J."/>
            <person name="De Berardinis V."/>
            <person name="Cruaud C."/>
            <person name="Duprat S."/>
            <person name="Brottier P."/>
            <person name="Coutanceau J.-P."/>
            <person name="Gouzy J."/>
            <person name="Parra G."/>
            <person name="Lardier G."/>
            <person name="Chapple C."/>
            <person name="McKernan K.J."/>
            <person name="McEwan P."/>
            <person name="Bosak S."/>
            <person name="Kellis M."/>
            <person name="Volff J.-N."/>
            <person name="Guigo R."/>
            <person name="Zody M.C."/>
            <person name="Mesirov J."/>
            <person name="Lindblad-Toh K."/>
            <person name="Birren B."/>
            <person name="Nusbaum C."/>
            <person name="Kahn D."/>
            <person name="Robinson-Rechavi M."/>
            <person name="Laudet V."/>
            <person name="Schachter V."/>
            <person name="Quetier F."/>
            <person name="Saurin W."/>
            <person name="Scarpelli C."/>
            <person name="Wincker P."/>
            <person name="Lander E.S."/>
            <person name="Weissenbach J."/>
            <person name="Roest Crollius H."/>
        </authorList>
    </citation>
    <scope>NUCLEOTIDE SEQUENCE [LARGE SCALE GENOMIC DNA]</scope>
</reference>
<dbReference type="GeneTree" id="ENSGT01010000222313"/>
<dbReference type="PROSITE" id="PS50922">
    <property type="entry name" value="TLC"/>
    <property type="match status" value="1"/>
</dbReference>
<dbReference type="OMA" id="FGAPYMA"/>
<evidence type="ECO:0000259" key="7">
    <source>
        <dbReference type="PROSITE" id="PS50922"/>
    </source>
</evidence>
<reference evidence="8" key="3">
    <citation type="submission" date="2025-09" db="UniProtKB">
        <authorList>
            <consortium name="Ensembl"/>
        </authorList>
    </citation>
    <scope>IDENTIFICATION</scope>
</reference>
<keyword evidence="3 6" id="KW-1133">Transmembrane helix</keyword>
<feature type="transmembrane region" description="Helical" evidence="6">
    <location>
        <begin position="71"/>
        <end position="93"/>
    </location>
</feature>
<feature type="transmembrane region" description="Helical" evidence="6">
    <location>
        <begin position="229"/>
        <end position="247"/>
    </location>
</feature>
<evidence type="ECO:0000313" key="9">
    <source>
        <dbReference type="Proteomes" id="UP000007303"/>
    </source>
</evidence>
<evidence type="ECO:0000313" key="8">
    <source>
        <dbReference type="Ensembl" id="ENSTNIP00000017295.1"/>
    </source>
</evidence>
<dbReference type="PANTHER" id="PTHR13439">
    <property type="entry name" value="CT120 PROTEIN"/>
    <property type="match status" value="1"/>
</dbReference>
<keyword evidence="4 5" id="KW-0472">Membrane</keyword>
<dbReference type="GO" id="GO:0055088">
    <property type="term" value="P:lipid homeostasis"/>
    <property type="evidence" value="ECO:0007669"/>
    <property type="project" value="TreeGrafter"/>
</dbReference>
<dbReference type="Ensembl" id="ENSTNIT00000017513.1">
    <property type="protein sequence ID" value="ENSTNIP00000017295.1"/>
    <property type="gene ID" value="ENSTNIG00000014281.1"/>
</dbReference>
<reference evidence="8" key="2">
    <citation type="submission" date="2025-08" db="UniProtKB">
        <authorList>
            <consortium name="Ensembl"/>
        </authorList>
    </citation>
    <scope>IDENTIFICATION</scope>
</reference>
<feature type="transmembrane region" description="Helical" evidence="6">
    <location>
        <begin position="185"/>
        <end position="209"/>
    </location>
</feature>
<dbReference type="InParanoid" id="H3D9V4"/>
<evidence type="ECO:0000256" key="1">
    <source>
        <dbReference type="ARBA" id="ARBA00004141"/>
    </source>
</evidence>
<organism evidence="8 9">
    <name type="scientific">Tetraodon nigroviridis</name>
    <name type="common">Spotted green pufferfish</name>
    <name type="synonym">Chelonodon nigroviridis</name>
    <dbReference type="NCBI Taxonomy" id="99883"/>
    <lineage>
        <taxon>Eukaryota</taxon>
        <taxon>Metazoa</taxon>
        <taxon>Chordata</taxon>
        <taxon>Craniata</taxon>
        <taxon>Vertebrata</taxon>
        <taxon>Euteleostomi</taxon>
        <taxon>Actinopterygii</taxon>
        <taxon>Neopterygii</taxon>
        <taxon>Teleostei</taxon>
        <taxon>Neoteleostei</taxon>
        <taxon>Acanthomorphata</taxon>
        <taxon>Eupercaria</taxon>
        <taxon>Tetraodontiformes</taxon>
        <taxon>Tetradontoidea</taxon>
        <taxon>Tetraodontidae</taxon>
        <taxon>Tetraodon</taxon>
    </lineage>
</organism>
<name>H3D9V4_TETNG</name>
<dbReference type="Pfam" id="PF03798">
    <property type="entry name" value="TRAM_LAG1_CLN8"/>
    <property type="match status" value="1"/>
</dbReference>
<proteinExistence type="predicted"/>
<evidence type="ECO:0000256" key="5">
    <source>
        <dbReference type="PROSITE-ProRule" id="PRU00205"/>
    </source>
</evidence>
<dbReference type="HOGENOM" id="CLU_049796_0_0_1"/>
<dbReference type="GO" id="GO:0005783">
    <property type="term" value="C:endoplasmic reticulum"/>
    <property type="evidence" value="ECO:0007669"/>
    <property type="project" value="TreeGrafter"/>
</dbReference>
<evidence type="ECO:0000256" key="3">
    <source>
        <dbReference type="ARBA" id="ARBA00022989"/>
    </source>
</evidence>
<dbReference type="SMART" id="SM00724">
    <property type="entry name" value="TLC"/>
    <property type="match status" value="1"/>
</dbReference>
<feature type="domain" description="TLC" evidence="7">
    <location>
        <begin position="33"/>
        <end position="255"/>
    </location>
</feature>
<feature type="transmembrane region" description="Helical" evidence="6">
    <location>
        <begin position="124"/>
        <end position="145"/>
    </location>
</feature>
<comment type="subcellular location">
    <subcellularLocation>
        <location evidence="1">Membrane</location>
        <topology evidence="1">Multi-pass membrane protein</topology>
    </subcellularLocation>
</comment>
<accession>H3D9V4</accession>
<dbReference type="PANTHER" id="PTHR13439:SF20">
    <property type="entry name" value="TLC DOMAIN-CONTAINING PROTEIN 3A"/>
    <property type="match status" value="1"/>
</dbReference>